<dbReference type="SUPFAM" id="SSF103473">
    <property type="entry name" value="MFS general substrate transporter"/>
    <property type="match status" value="1"/>
</dbReference>
<feature type="transmembrane region" description="Helical" evidence="1">
    <location>
        <begin position="43"/>
        <end position="64"/>
    </location>
</feature>
<dbReference type="EMBL" id="JRXE01000011">
    <property type="protein sequence ID" value="KOC90279.1"/>
    <property type="molecule type" value="Genomic_DNA"/>
</dbReference>
<dbReference type="InterPro" id="IPR036259">
    <property type="entry name" value="MFS_trans_sf"/>
</dbReference>
<evidence type="ECO:0000313" key="2">
    <source>
        <dbReference type="EMBL" id="KOC90279.1"/>
    </source>
</evidence>
<dbReference type="EMBL" id="JRXF01000003">
    <property type="protein sequence ID" value="KOC94759.1"/>
    <property type="molecule type" value="Genomic_DNA"/>
</dbReference>
<feature type="transmembrane region" description="Helical" evidence="1">
    <location>
        <begin position="12"/>
        <end position="37"/>
    </location>
</feature>
<organism evidence="2 5">
    <name type="scientific">Winslowiella iniecta</name>
    <dbReference type="NCBI Taxonomy" id="1560201"/>
    <lineage>
        <taxon>Bacteria</taxon>
        <taxon>Pseudomonadati</taxon>
        <taxon>Pseudomonadota</taxon>
        <taxon>Gammaproteobacteria</taxon>
        <taxon>Enterobacterales</taxon>
        <taxon>Erwiniaceae</taxon>
        <taxon>Winslowiella</taxon>
    </lineage>
</organism>
<gene>
    <name evidence="2" type="ORF">NG42_09420</name>
    <name evidence="3" type="ORF">NG43_02920</name>
</gene>
<sequence>MGIIDYKIRDFIKFYGMLALLYFSDMVLLVGLIWNTYKVTKAPYFLGIVLSVSVLIPFVIRRFFHGINLLHLNFRKLFILRLCSYLFIALVSMLNLSDKYIETSIIIILYGVLTLSTLSTFEAGNIKLVKSGAVSSLNASRLLQTVIQTGAFVGALISGLLLDRYSFHSIVLTISLYDILISFIGFFCLKEISSSPKSAHPVAANVAITTTTPALFTSQKLLIVLIGLIGLHISSFNLLTPVIYQSLNHWGSEQFGIASGAACFGAFLSAILATKKWNYALAALLLVISDTIFCIIEIKSVNVVSCFFLGLFLNLVRIGLRSEFIDSIVEGQSEEDLAAKITTVYSLCQAVGPIMMGFVISEHFLGVASARWLLTFVAVCLLMGIVVFNYVKNIATEVKSA</sequence>
<dbReference type="Proteomes" id="UP000036851">
    <property type="component" value="Unassembled WGS sequence"/>
</dbReference>
<protein>
    <recommendedName>
        <fullName evidence="6">Major facilitator superfamily (MFS) profile domain-containing protein</fullName>
    </recommendedName>
</protein>
<dbReference type="PATRIC" id="fig|1560201.3.peg.2008"/>
<evidence type="ECO:0000313" key="5">
    <source>
        <dbReference type="Proteomes" id="UP000037088"/>
    </source>
</evidence>
<feature type="transmembrane region" description="Helical" evidence="1">
    <location>
        <begin position="167"/>
        <end position="189"/>
    </location>
</feature>
<feature type="transmembrane region" description="Helical" evidence="1">
    <location>
        <begin position="221"/>
        <end position="243"/>
    </location>
</feature>
<evidence type="ECO:0000313" key="4">
    <source>
        <dbReference type="Proteomes" id="UP000036851"/>
    </source>
</evidence>
<keyword evidence="1" id="KW-0812">Transmembrane</keyword>
<proteinExistence type="predicted"/>
<feature type="transmembrane region" description="Helical" evidence="1">
    <location>
        <begin position="302"/>
        <end position="320"/>
    </location>
</feature>
<name>A0A0L7T4E3_9GAMM</name>
<reference evidence="4 5" key="1">
    <citation type="journal article" date="2015" name="Int. J. Syst. Evol. Microbiol.">
        <title>Erwinia iniecta sp. nov., isolated from Russian wheat aphids (Diuraphis noxia).</title>
        <authorList>
            <person name="Campillo T."/>
            <person name="Luna E."/>
            <person name="Portier P."/>
            <person name="Fischer-Le Saux M."/>
            <person name="Lapitan N."/>
            <person name="Tisserat N.A."/>
            <person name="Leach J.E."/>
        </authorList>
    </citation>
    <scope>NUCLEOTIDE SEQUENCE [LARGE SCALE GENOMIC DNA]</scope>
    <source>
        <strain evidence="2 5">B120</strain>
        <strain evidence="3 4">B149</strain>
    </source>
</reference>
<keyword evidence="1" id="KW-1133">Transmembrane helix</keyword>
<keyword evidence="5" id="KW-1185">Reference proteome</keyword>
<feature type="transmembrane region" description="Helical" evidence="1">
    <location>
        <begin position="372"/>
        <end position="391"/>
    </location>
</feature>
<evidence type="ECO:0000313" key="3">
    <source>
        <dbReference type="EMBL" id="KOC94759.1"/>
    </source>
</evidence>
<keyword evidence="1" id="KW-0472">Membrane</keyword>
<comment type="caution">
    <text evidence="2">The sequence shown here is derived from an EMBL/GenBank/DDBJ whole genome shotgun (WGS) entry which is preliminary data.</text>
</comment>
<accession>A0A0L7T4E3</accession>
<feature type="transmembrane region" description="Helical" evidence="1">
    <location>
        <begin position="142"/>
        <end position="161"/>
    </location>
</feature>
<feature type="transmembrane region" description="Helical" evidence="1">
    <location>
        <begin position="100"/>
        <end position="121"/>
    </location>
</feature>
<dbReference type="Proteomes" id="UP000037088">
    <property type="component" value="Unassembled WGS sequence"/>
</dbReference>
<feature type="transmembrane region" description="Helical" evidence="1">
    <location>
        <begin position="279"/>
        <end position="296"/>
    </location>
</feature>
<dbReference type="AlphaFoldDB" id="A0A0L7T4E3"/>
<feature type="transmembrane region" description="Helical" evidence="1">
    <location>
        <begin position="255"/>
        <end position="272"/>
    </location>
</feature>
<evidence type="ECO:0000256" key="1">
    <source>
        <dbReference type="SAM" id="Phobius"/>
    </source>
</evidence>
<evidence type="ECO:0008006" key="6">
    <source>
        <dbReference type="Google" id="ProtNLM"/>
    </source>
</evidence>
<feature type="transmembrane region" description="Helical" evidence="1">
    <location>
        <begin position="76"/>
        <end position="94"/>
    </location>
</feature>
<feature type="transmembrane region" description="Helical" evidence="1">
    <location>
        <begin position="341"/>
        <end position="360"/>
    </location>
</feature>
<dbReference type="Gene3D" id="1.20.1250.20">
    <property type="entry name" value="MFS general substrate transporter like domains"/>
    <property type="match status" value="1"/>
</dbReference>